<keyword evidence="11" id="KW-1185">Reference proteome</keyword>
<dbReference type="GO" id="GO:0009927">
    <property type="term" value="F:histidine phosphotransfer kinase activity"/>
    <property type="evidence" value="ECO:0007669"/>
    <property type="project" value="TreeGrafter"/>
</dbReference>
<evidence type="ECO:0000259" key="8">
    <source>
        <dbReference type="PROSITE" id="PS50109"/>
    </source>
</evidence>
<dbReference type="HOGENOM" id="CLU_000445_114_72_6"/>
<evidence type="ECO:0000256" key="2">
    <source>
        <dbReference type="ARBA" id="ARBA00012438"/>
    </source>
</evidence>
<evidence type="ECO:0000313" key="10">
    <source>
        <dbReference type="EMBL" id="EIJ41191.1"/>
    </source>
</evidence>
<dbReference type="InterPro" id="IPR005467">
    <property type="entry name" value="His_kinase_dom"/>
</dbReference>
<dbReference type="Gene3D" id="1.10.287.130">
    <property type="match status" value="1"/>
</dbReference>
<dbReference type="Gene3D" id="3.30.565.10">
    <property type="entry name" value="Histidine kinase-like ATPase, C-terminal domain"/>
    <property type="match status" value="1"/>
</dbReference>
<dbReference type="PANTHER" id="PTHR43047:SF72">
    <property type="entry name" value="OSMOSENSING HISTIDINE PROTEIN KINASE SLN1"/>
    <property type="match status" value="1"/>
</dbReference>
<dbReference type="CDD" id="cd19920">
    <property type="entry name" value="REC_PA4781-like"/>
    <property type="match status" value="1"/>
</dbReference>
<organism evidence="10 11">
    <name type="scientific">Beggiatoa alba B18LD</name>
    <dbReference type="NCBI Taxonomy" id="395493"/>
    <lineage>
        <taxon>Bacteria</taxon>
        <taxon>Pseudomonadati</taxon>
        <taxon>Pseudomonadota</taxon>
        <taxon>Gammaproteobacteria</taxon>
        <taxon>Thiotrichales</taxon>
        <taxon>Thiotrichaceae</taxon>
        <taxon>Beggiatoa</taxon>
    </lineage>
</organism>
<dbReference type="SUPFAM" id="SSF55874">
    <property type="entry name" value="ATPase domain of HSP90 chaperone/DNA topoisomerase II/histidine kinase"/>
    <property type="match status" value="1"/>
</dbReference>
<dbReference type="Pfam" id="PF00512">
    <property type="entry name" value="HisKA"/>
    <property type="match status" value="1"/>
</dbReference>
<dbReference type="eggNOG" id="COG4251">
    <property type="taxonomic scope" value="Bacteria"/>
</dbReference>
<dbReference type="InterPro" id="IPR036097">
    <property type="entry name" value="HisK_dim/P_sf"/>
</dbReference>
<dbReference type="InterPro" id="IPR001789">
    <property type="entry name" value="Sig_transdc_resp-reg_receiver"/>
</dbReference>
<dbReference type="Pfam" id="PF00072">
    <property type="entry name" value="Response_reg"/>
    <property type="match status" value="1"/>
</dbReference>
<dbReference type="STRING" id="395493.BegalDRAFT_0269"/>
<dbReference type="EC" id="2.7.13.3" evidence="2"/>
<evidence type="ECO:0000259" key="9">
    <source>
        <dbReference type="PROSITE" id="PS50110"/>
    </source>
</evidence>
<accession>I3CC48</accession>
<feature type="modified residue" description="4-aspartylphosphate" evidence="6">
    <location>
        <position position="57"/>
    </location>
</feature>
<sequence>MLNKELPNILIVDDVPANVGILFEFLSEKGFEVLVARNGENALQIAESIRPNLILLDIMMPGIDGFETCQYLKSNPKTADIPVIFMTALADTVDKIKGLEMGAVDYVTKPFHQEEVLARINTHLTIRRLQQELESNNNELARKNKELSDKNSELDAFAHTVAHDLKNPLSAMIGLTDLLLNMNQLDAQSLNYLQIMFQTGQKMVEIVNSLLLLAKISKEQIKTESLDMTQIINNVQQRLMQLFIEHQGQIVLPEQWEQAVGYPQWIEEVWANYLSNALKYGGKPPYLHLGSTREGRFVRFWVRDNGKGLTPDAQAKLFAPFSRVTTGSEEGHGLGLSIVQRIIHKLDGQVGVESELNKGSIFYFTLPAKDA</sequence>
<dbReference type="InterPro" id="IPR004358">
    <property type="entry name" value="Sig_transdc_His_kin-like_C"/>
</dbReference>
<evidence type="ECO:0000256" key="1">
    <source>
        <dbReference type="ARBA" id="ARBA00000085"/>
    </source>
</evidence>
<dbReference type="GO" id="GO:0005886">
    <property type="term" value="C:plasma membrane"/>
    <property type="evidence" value="ECO:0007669"/>
    <property type="project" value="TreeGrafter"/>
</dbReference>
<proteinExistence type="predicted"/>
<dbReference type="AlphaFoldDB" id="I3CC48"/>
<dbReference type="PANTHER" id="PTHR43047">
    <property type="entry name" value="TWO-COMPONENT HISTIDINE PROTEIN KINASE"/>
    <property type="match status" value="1"/>
</dbReference>
<dbReference type="PROSITE" id="PS50110">
    <property type="entry name" value="RESPONSE_REGULATORY"/>
    <property type="match status" value="1"/>
</dbReference>
<dbReference type="Pfam" id="PF02518">
    <property type="entry name" value="HATPase_c"/>
    <property type="match status" value="1"/>
</dbReference>
<keyword evidence="7" id="KW-0175">Coiled coil</keyword>
<evidence type="ECO:0000256" key="6">
    <source>
        <dbReference type="PROSITE-ProRule" id="PRU00169"/>
    </source>
</evidence>
<dbReference type="CDD" id="cd00082">
    <property type="entry name" value="HisKA"/>
    <property type="match status" value="1"/>
</dbReference>
<dbReference type="Gene3D" id="3.40.50.2300">
    <property type="match status" value="1"/>
</dbReference>
<dbReference type="InterPro" id="IPR003594">
    <property type="entry name" value="HATPase_dom"/>
</dbReference>
<dbReference type="SMART" id="SM00388">
    <property type="entry name" value="HisKA"/>
    <property type="match status" value="1"/>
</dbReference>
<dbReference type="SMART" id="SM00387">
    <property type="entry name" value="HATPase_c"/>
    <property type="match status" value="1"/>
</dbReference>
<gene>
    <name evidence="10" type="ORF">BegalDRAFT_0269</name>
</gene>
<feature type="domain" description="Histidine kinase" evidence="8">
    <location>
        <begin position="160"/>
        <end position="370"/>
    </location>
</feature>
<keyword evidence="5 10" id="KW-0418">Kinase</keyword>
<dbReference type="SMART" id="SM00448">
    <property type="entry name" value="REC"/>
    <property type="match status" value="1"/>
</dbReference>
<dbReference type="SUPFAM" id="SSF52172">
    <property type="entry name" value="CheY-like"/>
    <property type="match status" value="1"/>
</dbReference>
<dbReference type="eggNOG" id="COG0745">
    <property type="taxonomic scope" value="Bacteria"/>
</dbReference>
<evidence type="ECO:0000256" key="4">
    <source>
        <dbReference type="ARBA" id="ARBA00022679"/>
    </source>
</evidence>
<keyword evidence="4" id="KW-0808">Transferase</keyword>
<keyword evidence="3 6" id="KW-0597">Phosphoprotein</keyword>
<dbReference type="CDD" id="cd00075">
    <property type="entry name" value="HATPase"/>
    <property type="match status" value="1"/>
</dbReference>
<dbReference type="PRINTS" id="PR00344">
    <property type="entry name" value="BCTRLSENSOR"/>
</dbReference>
<dbReference type="InterPro" id="IPR011006">
    <property type="entry name" value="CheY-like_superfamily"/>
</dbReference>
<evidence type="ECO:0000256" key="3">
    <source>
        <dbReference type="ARBA" id="ARBA00022553"/>
    </source>
</evidence>
<dbReference type="Proteomes" id="UP000005744">
    <property type="component" value="Unassembled WGS sequence"/>
</dbReference>
<comment type="catalytic activity">
    <reaction evidence="1">
        <text>ATP + protein L-histidine = ADP + protein N-phospho-L-histidine.</text>
        <dbReference type="EC" id="2.7.13.3"/>
    </reaction>
</comment>
<dbReference type="EMBL" id="JH600070">
    <property type="protein sequence ID" value="EIJ41191.1"/>
    <property type="molecule type" value="Genomic_DNA"/>
</dbReference>
<feature type="coiled-coil region" evidence="7">
    <location>
        <begin position="126"/>
        <end position="153"/>
    </location>
</feature>
<evidence type="ECO:0000256" key="5">
    <source>
        <dbReference type="ARBA" id="ARBA00022777"/>
    </source>
</evidence>
<name>I3CC48_9GAMM</name>
<evidence type="ECO:0000313" key="11">
    <source>
        <dbReference type="Proteomes" id="UP000005744"/>
    </source>
</evidence>
<dbReference type="GO" id="GO:0000155">
    <property type="term" value="F:phosphorelay sensor kinase activity"/>
    <property type="evidence" value="ECO:0007669"/>
    <property type="project" value="InterPro"/>
</dbReference>
<dbReference type="InterPro" id="IPR003661">
    <property type="entry name" value="HisK_dim/P_dom"/>
</dbReference>
<protein>
    <recommendedName>
        <fullName evidence="2">histidine kinase</fullName>
        <ecNumber evidence="2">2.7.13.3</ecNumber>
    </recommendedName>
</protein>
<dbReference type="InterPro" id="IPR036890">
    <property type="entry name" value="HATPase_C_sf"/>
</dbReference>
<evidence type="ECO:0000256" key="7">
    <source>
        <dbReference type="SAM" id="Coils"/>
    </source>
</evidence>
<dbReference type="RefSeq" id="WP_002682895.1">
    <property type="nucleotide sequence ID" value="NZ_JH600070.1"/>
</dbReference>
<dbReference type="SUPFAM" id="SSF47384">
    <property type="entry name" value="Homodimeric domain of signal transducing histidine kinase"/>
    <property type="match status" value="1"/>
</dbReference>
<reference evidence="10 11" key="1">
    <citation type="submission" date="2011-11" db="EMBL/GenBank/DDBJ databases">
        <title>Improved High-Quality Draft sequence of Beggiatoa alba B18lD.</title>
        <authorList>
            <consortium name="US DOE Joint Genome Institute"/>
            <person name="Lucas S."/>
            <person name="Han J."/>
            <person name="Lapidus A."/>
            <person name="Cheng J.-F."/>
            <person name="Goodwin L."/>
            <person name="Pitluck S."/>
            <person name="Peters L."/>
            <person name="Mikhailova N."/>
            <person name="Held B."/>
            <person name="Detter J.C."/>
            <person name="Han C."/>
            <person name="Tapia R."/>
            <person name="Land M."/>
            <person name="Hauser L."/>
            <person name="Kyrpides N."/>
            <person name="Ivanova N."/>
            <person name="Pagani I."/>
            <person name="Samuel K."/>
            <person name="Teske A."/>
            <person name="Mueller J."/>
            <person name="Woyke T."/>
        </authorList>
    </citation>
    <scope>NUCLEOTIDE SEQUENCE [LARGE SCALE GENOMIC DNA]</scope>
    <source>
        <strain evidence="10 11">B18LD</strain>
    </source>
</reference>
<dbReference type="PROSITE" id="PS50109">
    <property type="entry name" value="HIS_KIN"/>
    <property type="match status" value="1"/>
</dbReference>
<feature type="domain" description="Response regulatory" evidence="9">
    <location>
        <begin position="8"/>
        <end position="124"/>
    </location>
</feature>